<evidence type="ECO:0000256" key="1">
    <source>
        <dbReference type="ARBA" id="ARBA00022630"/>
    </source>
</evidence>
<dbReference type="PANTHER" id="PTHR43543:SF1">
    <property type="entry name" value="MALONIC SEMIALDEHYDE REDUCTASE RUTE-RELATED"/>
    <property type="match status" value="1"/>
</dbReference>
<feature type="domain" description="Nitroreductase" evidence="6">
    <location>
        <begin position="15"/>
        <end position="158"/>
    </location>
</feature>
<dbReference type="InterPro" id="IPR050461">
    <property type="entry name" value="Nitroreductase_HadB/RutE"/>
</dbReference>
<evidence type="ECO:0000256" key="2">
    <source>
        <dbReference type="ARBA" id="ARBA00022643"/>
    </source>
</evidence>
<keyword evidence="1 5" id="KW-0285">Flavoprotein</keyword>
<dbReference type="InterPro" id="IPR000415">
    <property type="entry name" value="Nitroreductase-like"/>
</dbReference>
<gene>
    <name evidence="7" type="ORF">C2L65_19185</name>
</gene>
<dbReference type="GO" id="GO:0016491">
    <property type="term" value="F:oxidoreductase activity"/>
    <property type="evidence" value="ECO:0007669"/>
    <property type="project" value="UniProtKB-UniRule"/>
</dbReference>
<dbReference type="Gene3D" id="3.40.109.10">
    <property type="entry name" value="NADH Oxidase"/>
    <property type="match status" value="1"/>
</dbReference>
<evidence type="ECO:0000259" key="6">
    <source>
        <dbReference type="Pfam" id="PF00881"/>
    </source>
</evidence>
<dbReference type="KEGG" id="pter:C2L65_19185"/>
<dbReference type="AlphaFoldDB" id="A0A2I8EVX3"/>
<evidence type="ECO:0000313" key="8">
    <source>
        <dbReference type="Proteomes" id="UP000243502"/>
    </source>
</evidence>
<protein>
    <recommendedName>
        <fullName evidence="5">Putative NADH dehydrogenase/NAD(P)H nitroreductase C2L65_19185</fullName>
        <ecNumber evidence="5">1.-.-.-</ecNumber>
    </recommendedName>
</protein>
<dbReference type="PANTHER" id="PTHR43543">
    <property type="entry name" value="MALONIC SEMIALDEHYDE REDUCTASE RUTE-RELATED"/>
    <property type="match status" value="1"/>
</dbReference>
<sequence length="196" mass="21412">MSNSSIADLIFSHARSHNAWSDRPVTDAQLRALYEHLKWGPTSVNCSPARFVFLRTSEAKEKLKPALAPGNVDKTLSAPIVAIVAFDTRFYERLPALFPHNPAVASWFEGVEKQEFAHTTAFRNGTLQGAYLIAAARAQGLDCAPMSGFNNAAVDQRFFGGTTVKSNFLCGLGYGDPEKLHPRGPRLAFDEACQLA</sequence>
<dbReference type="InterPro" id="IPR023936">
    <property type="entry name" value="RutE-like"/>
</dbReference>
<dbReference type="OrthoDB" id="9784375at2"/>
<reference evidence="7 8" key="1">
    <citation type="submission" date="2018-01" db="EMBL/GenBank/DDBJ databases">
        <title>Species boundaries and ecological features among Paraburkholderia terrae DSMZ17804T, P. hospita DSMZ17164T and P. caribensis DSMZ13236T.</title>
        <authorList>
            <person name="Pratama A.A."/>
        </authorList>
    </citation>
    <scope>NUCLEOTIDE SEQUENCE [LARGE SCALE GENOMIC DNA]</scope>
    <source>
        <strain evidence="7 8">DSM 17804</strain>
    </source>
</reference>
<dbReference type="HAMAP" id="MF_01204">
    <property type="entry name" value="Oxidoreductase_RutE_HadB"/>
    <property type="match status" value="1"/>
</dbReference>
<dbReference type="Pfam" id="PF00881">
    <property type="entry name" value="Nitroreductase"/>
    <property type="match status" value="1"/>
</dbReference>
<dbReference type="SUPFAM" id="SSF55469">
    <property type="entry name" value="FMN-dependent nitroreductase-like"/>
    <property type="match status" value="1"/>
</dbReference>
<evidence type="ECO:0000256" key="4">
    <source>
        <dbReference type="ARBA" id="ARBA00023002"/>
    </source>
</evidence>
<keyword evidence="5" id="KW-0520">NAD</keyword>
<keyword evidence="4 5" id="KW-0560">Oxidoreductase</keyword>
<dbReference type="Proteomes" id="UP000243502">
    <property type="component" value="Chromosome 2"/>
</dbReference>
<dbReference type="CDD" id="cd02148">
    <property type="entry name" value="RutE-like"/>
    <property type="match status" value="1"/>
</dbReference>
<comment type="cofactor">
    <cofactor evidence="5">
        <name>FMN</name>
        <dbReference type="ChEBI" id="CHEBI:58210"/>
    </cofactor>
</comment>
<dbReference type="RefSeq" id="WP_042304745.1">
    <property type="nucleotide sequence ID" value="NZ_CP026112.1"/>
</dbReference>
<keyword evidence="2 5" id="KW-0288">FMN</keyword>
<dbReference type="NCBIfam" id="NF003768">
    <property type="entry name" value="PRK05365.1"/>
    <property type="match status" value="1"/>
</dbReference>
<name>A0A2I8EVX3_9BURK</name>
<keyword evidence="3 5" id="KW-0521">NADP</keyword>
<evidence type="ECO:0000313" key="7">
    <source>
        <dbReference type="EMBL" id="AUT63726.1"/>
    </source>
</evidence>
<evidence type="ECO:0000256" key="3">
    <source>
        <dbReference type="ARBA" id="ARBA00022857"/>
    </source>
</evidence>
<comment type="similarity">
    <text evidence="5">Belongs to the nitroreductase family. HadB/RutE subfamily.</text>
</comment>
<organism evidence="7 8">
    <name type="scientific">Paraburkholderia terrae</name>
    <dbReference type="NCBI Taxonomy" id="311230"/>
    <lineage>
        <taxon>Bacteria</taxon>
        <taxon>Pseudomonadati</taxon>
        <taxon>Pseudomonadota</taxon>
        <taxon>Betaproteobacteria</taxon>
        <taxon>Burkholderiales</taxon>
        <taxon>Burkholderiaceae</taxon>
        <taxon>Paraburkholderia</taxon>
    </lineage>
</organism>
<dbReference type="EMBL" id="CP026112">
    <property type="protein sequence ID" value="AUT63726.1"/>
    <property type="molecule type" value="Genomic_DNA"/>
</dbReference>
<evidence type="ECO:0000256" key="5">
    <source>
        <dbReference type="HAMAP-Rule" id="MF_01204"/>
    </source>
</evidence>
<dbReference type="InterPro" id="IPR029479">
    <property type="entry name" value="Nitroreductase"/>
</dbReference>
<accession>A0A2I8EVX3</accession>
<dbReference type="EC" id="1.-.-.-" evidence="5"/>
<proteinExistence type="inferred from homology"/>